<comment type="caution">
    <text evidence="5">The sequence shown here is derived from an EMBL/GenBank/DDBJ whole genome shotgun (WGS) entry which is preliminary data.</text>
</comment>
<name>A0A8J5KTP9_ZINOF</name>
<keyword evidence="3" id="KW-0539">Nucleus</keyword>
<dbReference type="PANTHER" id="PTHR16684">
    <property type="entry name" value="CENTROMERE PROTEIN C"/>
    <property type="match status" value="1"/>
</dbReference>
<evidence type="ECO:0000256" key="4">
    <source>
        <dbReference type="SAM" id="MobiDB-lite"/>
    </source>
</evidence>
<protein>
    <recommendedName>
        <fullName evidence="7">Centromere protein C</fullName>
    </recommendedName>
</protein>
<dbReference type="Proteomes" id="UP000734854">
    <property type="component" value="Unassembled WGS sequence"/>
</dbReference>
<dbReference type="GO" id="GO:0051315">
    <property type="term" value="P:attachment of mitotic spindle microtubules to kinetochore"/>
    <property type="evidence" value="ECO:0007669"/>
    <property type="project" value="TreeGrafter"/>
</dbReference>
<comment type="similarity">
    <text evidence="2">Belongs to the CENP-C/MIF2 family.</text>
</comment>
<keyword evidence="6" id="KW-1185">Reference proteome</keyword>
<evidence type="ECO:0000256" key="3">
    <source>
        <dbReference type="ARBA" id="ARBA00023242"/>
    </source>
</evidence>
<proteinExistence type="inferred from homology"/>
<dbReference type="EMBL" id="JACMSC010000014">
    <property type="protein sequence ID" value="KAG6489273.1"/>
    <property type="molecule type" value="Genomic_DNA"/>
</dbReference>
<comment type="subcellular location">
    <subcellularLocation>
        <location evidence="1">Nucleus</location>
    </subcellularLocation>
</comment>
<feature type="compositionally biased region" description="Basic and acidic residues" evidence="4">
    <location>
        <begin position="492"/>
        <end position="516"/>
    </location>
</feature>
<dbReference type="GO" id="GO:0019237">
    <property type="term" value="F:centromeric DNA binding"/>
    <property type="evidence" value="ECO:0007669"/>
    <property type="project" value="InterPro"/>
</dbReference>
<evidence type="ECO:0000313" key="5">
    <source>
        <dbReference type="EMBL" id="KAG6489273.1"/>
    </source>
</evidence>
<dbReference type="GO" id="GO:0051382">
    <property type="term" value="P:kinetochore assembly"/>
    <property type="evidence" value="ECO:0007669"/>
    <property type="project" value="InterPro"/>
</dbReference>
<reference evidence="5 6" key="1">
    <citation type="submission" date="2020-08" db="EMBL/GenBank/DDBJ databases">
        <title>Plant Genome Project.</title>
        <authorList>
            <person name="Zhang R.-G."/>
        </authorList>
    </citation>
    <scope>NUCLEOTIDE SEQUENCE [LARGE SCALE GENOMIC DNA]</scope>
    <source>
        <tissue evidence="5">Rhizome</tissue>
    </source>
</reference>
<organism evidence="5 6">
    <name type="scientific">Zingiber officinale</name>
    <name type="common">Ginger</name>
    <name type="synonym">Amomum zingiber</name>
    <dbReference type="NCBI Taxonomy" id="94328"/>
    <lineage>
        <taxon>Eukaryota</taxon>
        <taxon>Viridiplantae</taxon>
        <taxon>Streptophyta</taxon>
        <taxon>Embryophyta</taxon>
        <taxon>Tracheophyta</taxon>
        <taxon>Spermatophyta</taxon>
        <taxon>Magnoliopsida</taxon>
        <taxon>Liliopsida</taxon>
        <taxon>Zingiberales</taxon>
        <taxon>Zingiberaceae</taxon>
        <taxon>Zingiber</taxon>
    </lineage>
</organism>
<dbReference type="GO" id="GO:0051455">
    <property type="term" value="P:spindle attachment to meiosis I kinetochore"/>
    <property type="evidence" value="ECO:0007669"/>
    <property type="project" value="TreeGrafter"/>
</dbReference>
<feature type="region of interest" description="Disordered" evidence="4">
    <location>
        <begin position="455"/>
        <end position="516"/>
    </location>
</feature>
<dbReference type="GO" id="GO:0005634">
    <property type="term" value="C:nucleus"/>
    <property type="evidence" value="ECO:0007669"/>
    <property type="project" value="UniProtKB-SubCell"/>
</dbReference>
<sequence length="685" mass="76064">MIHGDQVTAHPKIDDPFAGYSLISLLPRTLGIGLHADSPSLEKHEMDTIKAVLQSIVHDGSGDVTEQAQTITENCQNMVHSSLDGDNTIPAGGMGQPVGRRPVLGHSNSGMDINLNTLHDPEEFFRTAELLEKADQMHEKLKGVDLTELEKDKHITCRKRRSGIFPERTYSMKGYNAFEDFDKRIAESSMKYIHSDCVNDVDFSELDHICDPVEFFRTFERLENADKVLKKLKAEVPVESAKDQLTGHKHCPESSIKGCSASQHLAGRIASSSNVSNKITTNENHKPNSLDQDAADDKEINTSDLLNKLMTVYQDLNIADGTPPVNEILQIETIEVGKLRLPEWRIIEKNDFETSKNRAMQKTSGDHQISQSSPTQKKIPPPAISVLQLPVSVNNLSENAHMSPQNDDSSNGDSCLVSCQQKMHLSPPVDISSLNKNGFLARDASITPISDGERLSFSHKLQTPNSNASKTTRNISAEAEGAESACRPSESTIRDNNHSEGFNKQKDDKGEDMQLDPLHDHLDFGVRDPTPGGMIKRRLACTFEISDEEHVVSESGVDANRCGHNEELQIQLHGHCATSGMSQKTEEKEIVSGRNKNKLEKKMSSRRKSLANDGMKWESGVRRSTRIKHRPLEYWRGERFLYGRIHDSLATVIGVKYASPGNDALKVKSFVSAEYAELVTQVALH</sequence>
<accession>A0A8J5KTP9</accession>
<dbReference type="InterPro" id="IPR028386">
    <property type="entry name" value="CENP-C/Mif2/cnp3"/>
</dbReference>
<dbReference type="PANTHER" id="PTHR16684:SF11">
    <property type="entry name" value="CENTROMERE PROTEIN C"/>
    <property type="match status" value="1"/>
</dbReference>
<evidence type="ECO:0008006" key="7">
    <source>
        <dbReference type="Google" id="ProtNLM"/>
    </source>
</evidence>
<dbReference type="AlphaFoldDB" id="A0A8J5KTP9"/>
<evidence type="ECO:0000256" key="1">
    <source>
        <dbReference type="ARBA" id="ARBA00004123"/>
    </source>
</evidence>
<feature type="region of interest" description="Disordered" evidence="4">
    <location>
        <begin position="271"/>
        <end position="295"/>
    </location>
</feature>
<evidence type="ECO:0000313" key="6">
    <source>
        <dbReference type="Proteomes" id="UP000734854"/>
    </source>
</evidence>
<dbReference type="GO" id="GO:0000776">
    <property type="term" value="C:kinetochore"/>
    <property type="evidence" value="ECO:0007669"/>
    <property type="project" value="InterPro"/>
</dbReference>
<feature type="compositionally biased region" description="Polar residues" evidence="4">
    <location>
        <begin position="271"/>
        <end position="282"/>
    </location>
</feature>
<feature type="compositionally biased region" description="Polar residues" evidence="4">
    <location>
        <begin position="459"/>
        <end position="475"/>
    </location>
</feature>
<evidence type="ECO:0000256" key="2">
    <source>
        <dbReference type="ARBA" id="ARBA00010291"/>
    </source>
</evidence>
<gene>
    <name evidence="5" type="ORF">ZIOFF_050542</name>
</gene>